<dbReference type="InterPro" id="IPR052721">
    <property type="entry name" value="ET_Amicyanin"/>
</dbReference>
<evidence type="ECO:0000256" key="5">
    <source>
        <dbReference type="ARBA" id="ARBA00022764"/>
    </source>
</evidence>
<protein>
    <submittedName>
        <fullName evidence="10">Cupredoxin family copper-binding protein</fullName>
    </submittedName>
</protein>
<keyword evidence="11" id="KW-1185">Reference proteome</keyword>
<keyword evidence="4" id="KW-0479">Metal-binding</keyword>
<proteinExistence type="predicted"/>
<accession>A0ABS0DCM0</accession>
<dbReference type="PANTHER" id="PTHR36507">
    <property type="entry name" value="BLL1555 PROTEIN"/>
    <property type="match status" value="1"/>
</dbReference>
<feature type="domain" description="Blue (type 1) copper" evidence="9">
    <location>
        <begin position="61"/>
        <end position="143"/>
    </location>
</feature>
<feature type="signal peptide" evidence="8">
    <location>
        <begin position="1"/>
        <end position="25"/>
    </location>
</feature>
<name>A0ABS0DCM0_9NOCA</name>
<reference evidence="10 11" key="1">
    <citation type="submission" date="2020-10" db="EMBL/GenBank/DDBJ databases">
        <title>Identification of Nocardia species via Next-generation sequencing and recognition of intraspecies genetic diversity.</title>
        <authorList>
            <person name="Li P."/>
            <person name="Li P."/>
            <person name="Lu B."/>
        </authorList>
    </citation>
    <scope>NUCLEOTIDE SEQUENCE [LARGE SCALE GENOMIC DNA]</scope>
    <source>
        <strain evidence="10 11">BJ06-0143</strain>
    </source>
</reference>
<sequence length="143" mass="14630">MPILHRPSRARVIAALVLTASAVLAGCGSGDTDPVPATASTSVSGGTGAPVDPSRTAGAAAVTVNVDDMAFSPANVSVRVGDTVTWIFADSVPHSVQGIGDKAMGINSPILTAGEWSYTFTVPGEYRYLCSLHPDMRATVTVE</sequence>
<dbReference type="Pfam" id="PF00127">
    <property type="entry name" value="Copper-bind"/>
    <property type="match status" value="1"/>
</dbReference>
<evidence type="ECO:0000256" key="3">
    <source>
        <dbReference type="ARBA" id="ARBA00022448"/>
    </source>
</evidence>
<dbReference type="SUPFAM" id="SSF49503">
    <property type="entry name" value="Cupredoxins"/>
    <property type="match status" value="1"/>
</dbReference>
<evidence type="ECO:0000256" key="7">
    <source>
        <dbReference type="ARBA" id="ARBA00023008"/>
    </source>
</evidence>
<keyword evidence="7" id="KW-0186">Copper</keyword>
<dbReference type="RefSeq" id="WP_195003029.1">
    <property type="nucleotide sequence ID" value="NZ_JADLQN010000002.1"/>
</dbReference>
<comment type="subcellular location">
    <subcellularLocation>
        <location evidence="2">Periplasm</location>
    </subcellularLocation>
</comment>
<keyword evidence="3" id="KW-0813">Transport</keyword>
<dbReference type="InterPro" id="IPR008972">
    <property type="entry name" value="Cupredoxin"/>
</dbReference>
<evidence type="ECO:0000256" key="8">
    <source>
        <dbReference type="SAM" id="SignalP"/>
    </source>
</evidence>
<evidence type="ECO:0000256" key="1">
    <source>
        <dbReference type="ARBA" id="ARBA00001935"/>
    </source>
</evidence>
<evidence type="ECO:0000256" key="6">
    <source>
        <dbReference type="ARBA" id="ARBA00022982"/>
    </source>
</evidence>
<dbReference type="InterPro" id="IPR000923">
    <property type="entry name" value="BlueCu_1"/>
</dbReference>
<dbReference type="PROSITE" id="PS51257">
    <property type="entry name" value="PROKAR_LIPOPROTEIN"/>
    <property type="match status" value="1"/>
</dbReference>
<dbReference type="EMBL" id="JADLQN010000002">
    <property type="protein sequence ID" value="MBF6356217.1"/>
    <property type="molecule type" value="Genomic_DNA"/>
</dbReference>
<dbReference type="CDD" id="cd13921">
    <property type="entry name" value="Amicyanin"/>
    <property type="match status" value="1"/>
</dbReference>
<feature type="chain" id="PRO_5046780363" evidence="8">
    <location>
        <begin position="26"/>
        <end position="143"/>
    </location>
</feature>
<dbReference type="PANTHER" id="PTHR36507:SF1">
    <property type="entry name" value="BLL1555 PROTEIN"/>
    <property type="match status" value="1"/>
</dbReference>
<evidence type="ECO:0000256" key="2">
    <source>
        <dbReference type="ARBA" id="ARBA00004418"/>
    </source>
</evidence>
<evidence type="ECO:0000313" key="10">
    <source>
        <dbReference type="EMBL" id="MBF6356217.1"/>
    </source>
</evidence>
<dbReference type="InterPro" id="IPR035668">
    <property type="entry name" value="Amicyanin"/>
</dbReference>
<dbReference type="Gene3D" id="2.60.40.420">
    <property type="entry name" value="Cupredoxins - blue copper proteins"/>
    <property type="match status" value="1"/>
</dbReference>
<evidence type="ECO:0000313" key="11">
    <source>
        <dbReference type="Proteomes" id="UP000707731"/>
    </source>
</evidence>
<evidence type="ECO:0000259" key="9">
    <source>
        <dbReference type="Pfam" id="PF00127"/>
    </source>
</evidence>
<dbReference type="Proteomes" id="UP000707731">
    <property type="component" value="Unassembled WGS sequence"/>
</dbReference>
<keyword evidence="8" id="KW-0732">Signal</keyword>
<dbReference type="InterPro" id="IPR002386">
    <property type="entry name" value="Amicyanin/Pseudoazurin"/>
</dbReference>
<comment type="cofactor">
    <cofactor evidence="1">
        <name>Cu cation</name>
        <dbReference type="ChEBI" id="CHEBI:23378"/>
    </cofactor>
</comment>
<gene>
    <name evidence="10" type="ORF">IU449_16985</name>
</gene>
<organism evidence="10 11">
    <name type="scientific">Nocardia higoensis</name>
    <dbReference type="NCBI Taxonomy" id="228599"/>
    <lineage>
        <taxon>Bacteria</taxon>
        <taxon>Bacillati</taxon>
        <taxon>Actinomycetota</taxon>
        <taxon>Actinomycetes</taxon>
        <taxon>Mycobacteriales</taxon>
        <taxon>Nocardiaceae</taxon>
        <taxon>Nocardia</taxon>
    </lineage>
</organism>
<evidence type="ECO:0000256" key="4">
    <source>
        <dbReference type="ARBA" id="ARBA00022723"/>
    </source>
</evidence>
<dbReference type="PRINTS" id="PR00155">
    <property type="entry name" value="AMICYANIN"/>
</dbReference>
<keyword evidence="6" id="KW-0249">Electron transport</keyword>
<keyword evidence="5" id="KW-0574">Periplasm</keyword>
<comment type="caution">
    <text evidence="10">The sequence shown here is derived from an EMBL/GenBank/DDBJ whole genome shotgun (WGS) entry which is preliminary data.</text>
</comment>